<evidence type="ECO:0000313" key="1">
    <source>
        <dbReference type="EMBL" id="GAF47593.1"/>
    </source>
</evidence>
<dbReference type="Pfam" id="PF02515">
    <property type="entry name" value="CoA_transf_3"/>
    <property type="match status" value="1"/>
</dbReference>
<keyword evidence="2" id="KW-1185">Reference proteome</keyword>
<name>X0PWD4_RHOWR</name>
<dbReference type="InterPro" id="IPR003673">
    <property type="entry name" value="CoA-Trfase_fam_III"/>
</dbReference>
<dbReference type="Gene3D" id="3.40.50.10540">
    <property type="entry name" value="Crotonobetainyl-coa:carnitine coa-transferase, domain 1"/>
    <property type="match status" value="1"/>
</dbReference>
<dbReference type="EMBL" id="BAWF01000043">
    <property type="protein sequence ID" value="GAF47593.1"/>
    <property type="molecule type" value="Genomic_DNA"/>
</dbReference>
<dbReference type="Proteomes" id="UP000019491">
    <property type="component" value="Unassembled WGS sequence"/>
</dbReference>
<protein>
    <submittedName>
        <fullName evidence="1">Putative CoA-transferase</fullName>
    </submittedName>
</protein>
<proteinExistence type="predicted"/>
<dbReference type="GO" id="GO:0016740">
    <property type="term" value="F:transferase activity"/>
    <property type="evidence" value="ECO:0007669"/>
    <property type="project" value="UniProtKB-KW"/>
</dbReference>
<comment type="caution">
    <text evidence="1">The sequence shown here is derived from an EMBL/GenBank/DDBJ whole genome shotgun (WGS) entry which is preliminary data.</text>
</comment>
<dbReference type="Gene3D" id="3.30.1540.10">
    <property type="entry name" value="formyl-coa transferase, domain 3"/>
    <property type="match status" value="1"/>
</dbReference>
<dbReference type="OrthoDB" id="9797653at2"/>
<sequence length="396" mass="43353">MSGSRPPLSGIKVIDLSEQVPGPNATRLLIGLGAEVLKIERPDGGDRLRHRPAMFEAENRGKRSLAINLKRDEGRATLLRLVAAADVLVEGYRPGVTDRLGLGFEDLIKVNPRLVYVSISGYGATGPYRDLPGHDFQYLSYVGAIPAPRPEHAADYVPTTLPVADLGTSLYTSLAIVLALHERQGNPEGFAGKHIDVAMADCALSMMEPRIAEAVLEQTSASALNRPGYGIYRTRDDRYVTIGALEDHFWERLAKAVDLPELLTPDYATFALRRKLVPEIEAVLRPRIQELDRDSLLALLVEHDVPVAPLNDLHEPLDDKHFIERGMVIRDGKHPHPRVSEWPTALGPFADRSLLTSAPSVGEHSIEILEEFGLDRAEIDELVGAGVITQPSPGAI</sequence>
<dbReference type="PANTHER" id="PTHR48228">
    <property type="entry name" value="SUCCINYL-COA--D-CITRAMALATE COA-TRANSFERASE"/>
    <property type="match status" value="1"/>
</dbReference>
<dbReference type="RefSeq" id="WP_052033428.1">
    <property type="nucleotide sequence ID" value="NZ_BAWF01000043.1"/>
</dbReference>
<keyword evidence="1" id="KW-0808">Transferase</keyword>
<organism evidence="1 2">
    <name type="scientific">Rhodococcus wratislaviensis NBRC 100605</name>
    <dbReference type="NCBI Taxonomy" id="1219028"/>
    <lineage>
        <taxon>Bacteria</taxon>
        <taxon>Bacillati</taxon>
        <taxon>Actinomycetota</taxon>
        <taxon>Actinomycetes</taxon>
        <taxon>Mycobacteriales</taxon>
        <taxon>Nocardiaceae</taxon>
        <taxon>Rhodococcus</taxon>
    </lineage>
</organism>
<dbReference type="PANTHER" id="PTHR48228:SF5">
    <property type="entry name" value="ALPHA-METHYLACYL-COA RACEMASE"/>
    <property type="match status" value="1"/>
</dbReference>
<dbReference type="InterPro" id="IPR023606">
    <property type="entry name" value="CoA-Trfase_III_dom_1_sf"/>
</dbReference>
<reference evidence="1 2" key="1">
    <citation type="submission" date="2014-02" db="EMBL/GenBank/DDBJ databases">
        <title>Whole genome shotgun sequence of Rhodococcus wratislaviensis NBRC 100605.</title>
        <authorList>
            <person name="Hosoyama A."/>
            <person name="Tsuchikane K."/>
            <person name="Yoshida I."/>
            <person name="Ohji S."/>
            <person name="Ichikawa N."/>
            <person name="Yamazoe A."/>
            <person name="Fujita N."/>
        </authorList>
    </citation>
    <scope>NUCLEOTIDE SEQUENCE [LARGE SCALE GENOMIC DNA]</scope>
    <source>
        <strain evidence="1 2">NBRC 100605</strain>
    </source>
</reference>
<gene>
    <name evidence="1" type="ORF">RW1_043_00280</name>
</gene>
<dbReference type="SUPFAM" id="SSF89796">
    <property type="entry name" value="CoA-transferase family III (CaiB/BaiF)"/>
    <property type="match status" value="1"/>
</dbReference>
<dbReference type="InterPro" id="IPR050509">
    <property type="entry name" value="CoA-transferase_III"/>
</dbReference>
<dbReference type="InterPro" id="IPR044855">
    <property type="entry name" value="CoA-Trfase_III_dom3_sf"/>
</dbReference>
<accession>X0PWD4</accession>
<evidence type="ECO:0000313" key="2">
    <source>
        <dbReference type="Proteomes" id="UP000019491"/>
    </source>
</evidence>
<dbReference type="AlphaFoldDB" id="X0PWD4"/>